<evidence type="ECO:0000313" key="5">
    <source>
        <dbReference type="Proteomes" id="UP000245778"/>
    </source>
</evidence>
<dbReference type="GO" id="GO:0043709">
    <property type="term" value="P:cell adhesion involved in single-species biofilm formation"/>
    <property type="evidence" value="ECO:0007669"/>
    <property type="project" value="TreeGrafter"/>
</dbReference>
<organism evidence="4 5">
    <name type="scientific">Intestinimonas butyriciproducens</name>
    <dbReference type="NCBI Taxonomy" id="1297617"/>
    <lineage>
        <taxon>Bacteria</taxon>
        <taxon>Bacillati</taxon>
        <taxon>Bacillota</taxon>
        <taxon>Clostridia</taxon>
        <taxon>Eubacteriales</taxon>
        <taxon>Intestinimonas</taxon>
    </lineage>
</organism>
<reference evidence="4 5" key="1">
    <citation type="submission" date="2018-04" db="EMBL/GenBank/DDBJ databases">
        <title>Genomic Encyclopedia of Type Strains, Phase IV (KMG-IV): sequencing the most valuable type-strain genomes for metagenomic binning, comparative biology and taxonomic classification.</title>
        <authorList>
            <person name="Goeker M."/>
        </authorList>
    </citation>
    <scope>NUCLEOTIDE SEQUENCE [LARGE SCALE GENOMIC DNA]</scope>
    <source>
        <strain evidence="4 5">DSM 26588</strain>
    </source>
</reference>
<comment type="caution">
    <text evidence="4">The sequence shown here is derived from an EMBL/GenBank/DDBJ whole genome shotgun (WGS) entry which is preliminary data.</text>
</comment>
<dbReference type="Pfam" id="PF00990">
    <property type="entry name" value="GGDEF"/>
    <property type="match status" value="1"/>
</dbReference>
<dbReference type="GO" id="GO:0005886">
    <property type="term" value="C:plasma membrane"/>
    <property type="evidence" value="ECO:0007669"/>
    <property type="project" value="TreeGrafter"/>
</dbReference>
<keyword evidence="2" id="KW-0812">Transmembrane</keyword>
<feature type="transmembrane region" description="Helical" evidence="2">
    <location>
        <begin position="173"/>
        <end position="193"/>
    </location>
</feature>
<dbReference type="Proteomes" id="UP000245778">
    <property type="component" value="Unassembled WGS sequence"/>
</dbReference>
<dbReference type="GO" id="GO:0052621">
    <property type="term" value="F:diguanylate cyclase activity"/>
    <property type="evidence" value="ECO:0007669"/>
    <property type="project" value="TreeGrafter"/>
</dbReference>
<dbReference type="InterPro" id="IPR050469">
    <property type="entry name" value="Diguanylate_Cyclase"/>
</dbReference>
<dbReference type="InterPro" id="IPR029787">
    <property type="entry name" value="Nucleotide_cyclase"/>
</dbReference>
<feature type="transmembrane region" description="Helical" evidence="2">
    <location>
        <begin position="122"/>
        <end position="140"/>
    </location>
</feature>
<evidence type="ECO:0000256" key="1">
    <source>
        <dbReference type="SAM" id="Coils"/>
    </source>
</evidence>
<evidence type="ECO:0000313" key="4">
    <source>
        <dbReference type="EMBL" id="PVY54829.1"/>
    </source>
</evidence>
<dbReference type="EMBL" id="QEKK01000005">
    <property type="protein sequence ID" value="PVY54829.1"/>
    <property type="molecule type" value="Genomic_DNA"/>
</dbReference>
<dbReference type="InterPro" id="IPR000160">
    <property type="entry name" value="GGDEF_dom"/>
</dbReference>
<dbReference type="OrthoDB" id="9783388at2"/>
<keyword evidence="2" id="KW-0472">Membrane</keyword>
<protein>
    <submittedName>
        <fullName evidence="4">Diguanylate cyclase (GGDEF)-like protein</fullName>
    </submittedName>
</protein>
<dbReference type="InterPro" id="IPR043128">
    <property type="entry name" value="Rev_trsase/Diguanyl_cyclase"/>
</dbReference>
<name>A0A2U1C1P6_9FIRM</name>
<keyword evidence="1" id="KW-0175">Coiled coil</keyword>
<evidence type="ECO:0000256" key="2">
    <source>
        <dbReference type="SAM" id="Phobius"/>
    </source>
</evidence>
<dbReference type="NCBIfam" id="TIGR00254">
    <property type="entry name" value="GGDEF"/>
    <property type="match status" value="1"/>
</dbReference>
<dbReference type="GO" id="GO:1902201">
    <property type="term" value="P:negative regulation of bacterial-type flagellum-dependent cell motility"/>
    <property type="evidence" value="ECO:0007669"/>
    <property type="project" value="TreeGrafter"/>
</dbReference>
<keyword evidence="2" id="KW-1133">Transmembrane helix</keyword>
<dbReference type="GeneID" id="93230245"/>
<dbReference type="PANTHER" id="PTHR45138:SF9">
    <property type="entry name" value="DIGUANYLATE CYCLASE DGCM-RELATED"/>
    <property type="match status" value="1"/>
</dbReference>
<feature type="coiled-coil region" evidence="1">
    <location>
        <begin position="202"/>
        <end position="229"/>
    </location>
</feature>
<dbReference type="PANTHER" id="PTHR45138">
    <property type="entry name" value="REGULATORY COMPONENTS OF SENSORY TRANSDUCTION SYSTEM"/>
    <property type="match status" value="1"/>
</dbReference>
<dbReference type="FunFam" id="3.30.70.270:FF:000001">
    <property type="entry name" value="Diguanylate cyclase domain protein"/>
    <property type="match status" value="1"/>
</dbReference>
<feature type="transmembrane region" description="Helical" evidence="2">
    <location>
        <begin position="34"/>
        <end position="55"/>
    </location>
</feature>
<gene>
    <name evidence="4" type="ORF">C7373_105252</name>
</gene>
<dbReference type="RefSeq" id="WP_083630961.1">
    <property type="nucleotide sequence ID" value="NZ_CAMREZ010000019.1"/>
</dbReference>
<evidence type="ECO:0000259" key="3">
    <source>
        <dbReference type="PROSITE" id="PS50887"/>
    </source>
</evidence>
<dbReference type="Gene3D" id="3.30.70.270">
    <property type="match status" value="1"/>
</dbReference>
<dbReference type="AlphaFoldDB" id="A0A2U1C1P6"/>
<feature type="transmembrane region" description="Helical" evidence="2">
    <location>
        <begin position="147"/>
        <end position="167"/>
    </location>
</feature>
<feature type="domain" description="GGDEF" evidence="3">
    <location>
        <begin position="253"/>
        <end position="386"/>
    </location>
</feature>
<sequence>MISRNTQALLPFDEQYRGEVETRLAEDAYRTEHFLALCILFMQSLLLFIFCFRAGGPFFSPRRTGYTLLYFLLIVFTLLFLWARRRTRHRSGAFQLRLGAAYAGLVCLWSCAVTCLDQLGGNGLVVFSYMLPALAALTVLTLHQSILIFGSAFLIINLALPFLPGGIHNLFSNLINSFALSSLSIFIAWRLYLSRASAHYGNILVQKQYQELERVNQKLEELADTDQLTGLNNRRYLERHIRQRLEDMRGSCLPVAGLMVDIDFFKQYNDKYGHLAGDECLRVIAEEIRRFAAQGDIHAVRYGGEEFFLCWIGCGTQEAQEGAERLRKAVSVAQGPSGYPPVTTSIGIHVRAPWGNTDFEDFLRQADSALYQAKAEGRNRVVVKGWGAVCP</sequence>
<dbReference type="PROSITE" id="PS50887">
    <property type="entry name" value="GGDEF"/>
    <property type="match status" value="1"/>
</dbReference>
<feature type="transmembrane region" description="Helical" evidence="2">
    <location>
        <begin position="96"/>
        <end position="116"/>
    </location>
</feature>
<feature type="transmembrane region" description="Helical" evidence="2">
    <location>
        <begin position="67"/>
        <end position="84"/>
    </location>
</feature>
<accession>A0A2U1C1P6</accession>
<proteinExistence type="predicted"/>
<dbReference type="SUPFAM" id="SSF55073">
    <property type="entry name" value="Nucleotide cyclase"/>
    <property type="match status" value="1"/>
</dbReference>
<dbReference type="SMART" id="SM00267">
    <property type="entry name" value="GGDEF"/>
    <property type="match status" value="1"/>
</dbReference>
<dbReference type="CDD" id="cd01949">
    <property type="entry name" value="GGDEF"/>
    <property type="match status" value="1"/>
</dbReference>